<evidence type="ECO:0000313" key="1">
    <source>
        <dbReference type="EMBL" id="KAJ7564557.1"/>
    </source>
</evidence>
<organism evidence="1 2">
    <name type="scientific">Diphasiastrum complanatum</name>
    <name type="common">Issler's clubmoss</name>
    <name type="synonym">Lycopodium complanatum</name>
    <dbReference type="NCBI Taxonomy" id="34168"/>
    <lineage>
        <taxon>Eukaryota</taxon>
        <taxon>Viridiplantae</taxon>
        <taxon>Streptophyta</taxon>
        <taxon>Embryophyta</taxon>
        <taxon>Tracheophyta</taxon>
        <taxon>Lycopodiopsida</taxon>
        <taxon>Lycopodiales</taxon>
        <taxon>Lycopodiaceae</taxon>
        <taxon>Lycopodioideae</taxon>
        <taxon>Diphasiastrum</taxon>
    </lineage>
</organism>
<proteinExistence type="predicted"/>
<keyword evidence="2" id="KW-1185">Reference proteome</keyword>
<comment type="caution">
    <text evidence="1">The sequence shown here is derived from an EMBL/GenBank/DDBJ whole genome shotgun (WGS) entry which is preliminary data.</text>
</comment>
<protein>
    <submittedName>
        <fullName evidence="1">Uncharacterized protein</fullName>
    </submittedName>
</protein>
<name>A0ACC2EE14_DIPCM</name>
<accession>A0ACC2EE14</accession>
<sequence length="336" mass="36751">MLGKRSRSVRRIASVVSMGLECSPVYTVSPAEQFVEKQRSPECSSRCVPRQVVGFDLSVCLGKEEDNKPLPVTRPSSENQGGSPKSLRPTSGLESLFSSPRPPGKKNMQPVGLGFVATLDSGLEHPCESISSKALVAECCSMARGMAFRCVPHIACYSESRQKQSFAFGTTLKQSHPIPIAQSPLRQPVPQYKLQQHNSNQSSHRDPLHLGSNIPRKNTDGYPHAGGEVERCVFSLLATSPGTYEGSERVSLGTMDFMEACFLCKRHLGQGRDIFMYRGDKAFCSVECRHQQIVVDERAERMEKCSSVALKTGKVVQPRRGNHRSRVLAAGTAAAA</sequence>
<evidence type="ECO:0000313" key="2">
    <source>
        <dbReference type="Proteomes" id="UP001162992"/>
    </source>
</evidence>
<dbReference type="EMBL" id="CM055093">
    <property type="protein sequence ID" value="KAJ7564557.1"/>
    <property type="molecule type" value="Genomic_DNA"/>
</dbReference>
<reference evidence="2" key="1">
    <citation type="journal article" date="2024" name="Proc. Natl. Acad. Sci. U.S.A.">
        <title>Extraordinary preservation of gene collinearity over three hundred million years revealed in homosporous lycophytes.</title>
        <authorList>
            <person name="Li C."/>
            <person name="Wickell D."/>
            <person name="Kuo L.Y."/>
            <person name="Chen X."/>
            <person name="Nie B."/>
            <person name="Liao X."/>
            <person name="Peng D."/>
            <person name="Ji J."/>
            <person name="Jenkins J."/>
            <person name="Williams M."/>
            <person name="Shu S."/>
            <person name="Plott C."/>
            <person name="Barry K."/>
            <person name="Rajasekar S."/>
            <person name="Grimwood J."/>
            <person name="Han X."/>
            <person name="Sun S."/>
            <person name="Hou Z."/>
            <person name="He W."/>
            <person name="Dai G."/>
            <person name="Sun C."/>
            <person name="Schmutz J."/>
            <person name="Leebens-Mack J.H."/>
            <person name="Li F.W."/>
            <person name="Wang L."/>
        </authorList>
    </citation>
    <scope>NUCLEOTIDE SEQUENCE [LARGE SCALE GENOMIC DNA]</scope>
    <source>
        <strain evidence="2">cv. PW_Plant_1</strain>
    </source>
</reference>
<dbReference type="Proteomes" id="UP001162992">
    <property type="component" value="Chromosome 2"/>
</dbReference>
<gene>
    <name evidence="1" type="ORF">O6H91_02G022500</name>
</gene>